<dbReference type="AlphaFoldDB" id="A0A516GZ04"/>
<keyword evidence="3" id="KW-1185">Reference proteome</keyword>
<gene>
    <name evidence="2" type="ORF">FNB15_05345</name>
</gene>
<sequence length="72" mass="7676">MADSDRSAPDAPVSALRHRRAKARAERAARLAASLRANIGRRKQQARDRTAQDSGGEGPDEPEDDPLLDGGA</sequence>
<protein>
    <submittedName>
        <fullName evidence="2">Uncharacterized protein</fullName>
    </submittedName>
</protein>
<dbReference type="RefSeq" id="WP_144067718.1">
    <property type="nucleotide sequence ID" value="NZ_CP041636.1"/>
</dbReference>
<accession>A0A516GZ04</accession>
<name>A0A516GZ04_9PROT</name>
<dbReference type="Proteomes" id="UP000317496">
    <property type="component" value="Chromosome"/>
</dbReference>
<proteinExistence type="predicted"/>
<feature type="region of interest" description="Disordered" evidence="1">
    <location>
        <begin position="1"/>
        <end position="72"/>
    </location>
</feature>
<evidence type="ECO:0000313" key="3">
    <source>
        <dbReference type="Proteomes" id="UP000317496"/>
    </source>
</evidence>
<evidence type="ECO:0000313" key="2">
    <source>
        <dbReference type="EMBL" id="QDO96737.1"/>
    </source>
</evidence>
<evidence type="ECO:0000256" key="1">
    <source>
        <dbReference type="SAM" id="MobiDB-lite"/>
    </source>
</evidence>
<dbReference type="EMBL" id="CP041636">
    <property type="protein sequence ID" value="QDO96737.1"/>
    <property type="molecule type" value="Genomic_DNA"/>
</dbReference>
<dbReference type="KEGG" id="fer:FNB15_05345"/>
<organism evidence="2 3">
    <name type="scientific">Ferrovibrio terrae</name>
    <dbReference type="NCBI Taxonomy" id="2594003"/>
    <lineage>
        <taxon>Bacteria</taxon>
        <taxon>Pseudomonadati</taxon>
        <taxon>Pseudomonadota</taxon>
        <taxon>Alphaproteobacteria</taxon>
        <taxon>Rhodospirillales</taxon>
        <taxon>Rhodospirillaceae</taxon>
        <taxon>Ferrovibrio</taxon>
    </lineage>
</organism>
<reference evidence="2 3" key="1">
    <citation type="submission" date="2019-07" db="EMBL/GenBank/DDBJ databases">
        <title>Genome sequencing for Ferrovibrio sp. K5.</title>
        <authorList>
            <person name="Park S.-J."/>
        </authorList>
    </citation>
    <scope>NUCLEOTIDE SEQUENCE [LARGE SCALE GENOMIC DNA]</scope>
    <source>
        <strain evidence="2 3">K5</strain>
    </source>
</reference>
<feature type="compositionally biased region" description="Acidic residues" evidence="1">
    <location>
        <begin position="58"/>
        <end position="72"/>
    </location>
</feature>